<proteinExistence type="predicted"/>
<dbReference type="PANTHER" id="PTHR39338:SF6">
    <property type="entry name" value="BLL5662 PROTEIN"/>
    <property type="match status" value="1"/>
</dbReference>
<dbReference type="Pfam" id="PF05762">
    <property type="entry name" value="VWA_CoxE"/>
    <property type="match status" value="1"/>
</dbReference>
<comment type="caution">
    <text evidence="2">The sequence shown here is derived from an EMBL/GenBank/DDBJ whole genome shotgun (WGS) entry which is preliminary data.</text>
</comment>
<sequence length="374" mass="41659">MADLVGLLVRFARTLRAEGVAIGPGDVLTYCASVATLDPTDLADLYWGGRIALVTRHSDVETYDRVFEEFFLGTGDDGGDLLELLLRAEPEAETTLETVAPDPGDDERPDEETTLGLMASDVETLSTRAFAECTDDELETLRRIMSRIRLRPPLRRTRRTRAARRGRRPDLRATVRRGMRTHGELVELRYRRRRVRPRPLVLILDISGSMADYSRALLQFAHSAQRGARFRVEVFCFGTRLTYLTPSLRTRSPDEALARAADLVVDWEGGTRIGHAVDEFVRRWGRRGMARGGIVVVCSDGLDRGDPELLESAMQKLSRLCHRVVWTNPHVVTGGRGAPRTVGMLVAEPYVDVLLSGRDLGSLDELAALLPELG</sequence>
<dbReference type="RefSeq" id="WP_147102369.1">
    <property type="nucleotide sequence ID" value="NZ_BJVJ01000003.1"/>
</dbReference>
<dbReference type="InterPro" id="IPR011195">
    <property type="entry name" value="UCP010256"/>
</dbReference>
<organism evidence="2 3">
    <name type="scientific">Pseudonocardia sulfidoxydans NBRC 16205</name>
    <dbReference type="NCBI Taxonomy" id="1223511"/>
    <lineage>
        <taxon>Bacteria</taxon>
        <taxon>Bacillati</taxon>
        <taxon>Actinomycetota</taxon>
        <taxon>Actinomycetes</taxon>
        <taxon>Pseudonocardiales</taxon>
        <taxon>Pseudonocardiaceae</taxon>
        <taxon>Pseudonocardia</taxon>
    </lineage>
</organism>
<dbReference type="SMART" id="SM00327">
    <property type="entry name" value="VWA"/>
    <property type="match status" value="1"/>
</dbReference>
<reference evidence="2 3" key="1">
    <citation type="submission" date="2019-07" db="EMBL/GenBank/DDBJ databases">
        <title>Whole genome shotgun sequence of Pseudonocardia sulfidoxydans NBRC 16205.</title>
        <authorList>
            <person name="Hosoyama A."/>
            <person name="Uohara A."/>
            <person name="Ohji S."/>
            <person name="Ichikawa N."/>
        </authorList>
    </citation>
    <scope>NUCLEOTIDE SEQUENCE [LARGE SCALE GENOMIC DNA]</scope>
    <source>
        <strain evidence="2 3">NBRC 16205</strain>
    </source>
</reference>
<protein>
    <recommendedName>
        <fullName evidence="1">VWFA domain-containing protein</fullName>
    </recommendedName>
</protein>
<dbReference type="CDD" id="cd00198">
    <property type="entry name" value="vWFA"/>
    <property type="match status" value="1"/>
</dbReference>
<dbReference type="OrthoDB" id="9790469at2"/>
<dbReference type="PANTHER" id="PTHR39338">
    <property type="entry name" value="BLL5662 PROTEIN-RELATED"/>
    <property type="match status" value="1"/>
</dbReference>
<dbReference type="InterPro" id="IPR008912">
    <property type="entry name" value="Uncharacterised_CoxE"/>
</dbReference>
<dbReference type="PIRSF" id="PIRSF010256">
    <property type="entry name" value="CoxE_vWa"/>
    <property type="match status" value="1"/>
</dbReference>
<keyword evidence="3" id="KW-1185">Reference proteome</keyword>
<dbReference type="Gene3D" id="3.40.50.410">
    <property type="entry name" value="von Willebrand factor, type A domain"/>
    <property type="match status" value="1"/>
</dbReference>
<evidence type="ECO:0000313" key="2">
    <source>
        <dbReference type="EMBL" id="GEL21636.1"/>
    </source>
</evidence>
<evidence type="ECO:0000313" key="3">
    <source>
        <dbReference type="Proteomes" id="UP000321685"/>
    </source>
</evidence>
<dbReference type="InterPro" id="IPR002035">
    <property type="entry name" value="VWF_A"/>
</dbReference>
<dbReference type="Proteomes" id="UP000321685">
    <property type="component" value="Unassembled WGS sequence"/>
</dbReference>
<dbReference type="SUPFAM" id="SSF53300">
    <property type="entry name" value="vWA-like"/>
    <property type="match status" value="1"/>
</dbReference>
<gene>
    <name evidence="2" type="ORF">PSU4_05900</name>
</gene>
<evidence type="ECO:0000259" key="1">
    <source>
        <dbReference type="SMART" id="SM00327"/>
    </source>
</evidence>
<dbReference type="AlphaFoldDB" id="A0A511DA17"/>
<accession>A0A511DA17</accession>
<dbReference type="EMBL" id="BJVJ01000003">
    <property type="protein sequence ID" value="GEL21636.1"/>
    <property type="molecule type" value="Genomic_DNA"/>
</dbReference>
<name>A0A511DA17_9PSEU</name>
<feature type="domain" description="VWFA" evidence="1">
    <location>
        <begin position="197"/>
        <end position="368"/>
    </location>
</feature>
<dbReference type="InterPro" id="IPR036465">
    <property type="entry name" value="vWFA_dom_sf"/>
</dbReference>